<dbReference type="SMART" id="SM01253">
    <property type="entry name" value="Kin17_mid"/>
    <property type="match status" value="1"/>
</dbReference>
<dbReference type="Pfam" id="PF25092">
    <property type="entry name" value="SH3_KIN17_C"/>
    <property type="match status" value="1"/>
</dbReference>
<dbReference type="GO" id="GO:0005634">
    <property type="term" value="C:nucleus"/>
    <property type="evidence" value="ECO:0007669"/>
    <property type="project" value="TreeGrafter"/>
</dbReference>
<dbReference type="Pfam" id="PF10357">
    <property type="entry name" value="WH_KIN17"/>
    <property type="match status" value="1"/>
</dbReference>
<dbReference type="Gene3D" id="1.10.10.2030">
    <property type="entry name" value="DNA/RNA-binding protein Kin17, conserved domain"/>
    <property type="match status" value="1"/>
</dbReference>
<accession>A0A9P0AHP7</accession>
<proteinExistence type="inferred from homology"/>
<comment type="similarity">
    <text evidence="1">Belongs to the KIN17 family.</text>
</comment>
<dbReference type="Gene3D" id="2.30.30.140">
    <property type="match status" value="1"/>
</dbReference>
<keyword evidence="8" id="KW-1185">Reference proteome</keyword>
<gene>
    <name evidence="7" type="ORF">BEMITA_LOCUS10071</name>
</gene>
<protein>
    <recommendedName>
        <fullName evidence="6">DNA/RNA-binding protein Kin17 WH-like domain-containing protein</fullName>
    </recommendedName>
</protein>
<dbReference type="GO" id="GO:0003690">
    <property type="term" value="F:double-stranded DNA binding"/>
    <property type="evidence" value="ECO:0007669"/>
    <property type="project" value="TreeGrafter"/>
</dbReference>
<dbReference type="InterPro" id="IPR038254">
    <property type="entry name" value="KIN17_WH-like_sf"/>
</dbReference>
<dbReference type="PANTHER" id="PTHR12805">
    <property type="entry name" value="KIN17 KIN, ANTIGENIC DETERMINANT OF RECA PROTEIN HOMOLOG"/>
    <property type="match status" value="1"/>
</dbReference>
<dbReference type="Pfam" id="PF25095">
    <property type="entry name" value="C2H2-zf_KIN17"/>
    <property type="match status" value="1"/>
</dbReference>
<dbReference type="GO" id="GO:0006974">
    <property type="term" value="P:DNA damage response"/>
    <property type="evidence" value="ECO:0007669"/>
    <property type="project" value="TreeGrafter"/>
</dbReference>
<dbReference type="FunFam" id="2.30.30.30:FF:000021">
    <property type="entry name" value="DNA/RNA-binding protein KIN17, putative"/>
    <property type="match status" value="1"/>
</dbReference>
<evidence type="ECO:0000256" key="1">
    <source>
        <dbReference type="ARBA" id="ARBA00008517"/>
    </source>
</evidence>
<dbReference type="AlphaFoldDB" id="A0A9P0AHP7"/>
<feature type="domain" description="DNA/RNA-binding protein Kin17 WH-like" evidence="6">
    <location>
        <begin position="52"/>
        <end position="178"/>
    </location>
</feature>
<dbReference type="GO" id="GO:0008270">
    <property type="term" value="F:zinc ion binding"/>
    <property type="evidence" value="ECO:0007669"/>
    <property type="project" value="UniProtKB-KW"/>
</dbReference>
<dbReference type="InterPro" id="IPR041330">
    <property type="entry name" value="KN17_SH3"/>
</dbReference>
<dbReference type="Proteomes" id="UP001152759">
    <property type="component" value="Chromosome 6"/>
</dbReference>
<keyword evidence="2" id="KW-0479">Metal-binding</keyword>
<evidence type="ECO:0000313" key="8">
    <source>
        <dbReference type="Proteomes" id="UP001152759"/>
    </source>
</evidence>
<keyword evidence="4" id="KW-0862">Zinc</keyword>
<dbReference type="InterPro" id="IPR036236">
    <property type="entry name" value="Znf_C2H2_sf"/>
</dbReference>
<keyword evidence="3" id="KW-0863">Zinc-finger</keyword>
<evidence type="ECO:0000256" key="2">
    <source>
        <dbReference type="ARBA" id="ARBA00022723"/>
    </source>
</evidence>
<dbReference type="InterPro" id="IPR056767">
    <property type="entry name" value="C2H2-Znf_KIN17"/>
</dbReference>
<dbReference type="InterPro" id="IPR037321">
    <property type="entry name" value="KIN17-like"/>
</dbReference>
<evidence type="ECO:0000256" key="5">
    <source>
        <dbReference type="SAM" id="MobiDB-lite"/>
    </source>
</evidence>
<dbReference type="GO" id="GO:0006260">
    <property type="term" value="P:DNA replication"/>
    <property type="evidence" value="ECO:0007669"/>
    <property type="project" value="TreeGrafter"/>
</dbReference>
<feature type="region of interest" description="Disordered" evidence="5">
    <location>
        <begin position="237"/>
        <end position="259"/>
    </location>
</feature>
<dbReference type="FunFam" id="1.10.10.2030:FF:000001">
    <property type="entry name" value="DNA/RNA-binding protein KIN17, putative"/>
    <property type="match status" value="1"/>
</dbReference>
<evidence type="ECO:0000259" key="6">
    <source>
        <dbReference type="SMART" id="SM01253"/>
    </source>
</evidence>
<dbReference type="EMBL" id="OU963867">
    <property type="protein sequence ID" value="CAH0391458.1"/>
    <property type="molecule type" value="Genomic_DNA"/>
</dbReference>
<dbReference type="InterPro" id="IPR019447">
    <property type="entry name" value="DNA/RNA-bd_Kin17_WH-like_dom"/>
</dbReference>
<dbReference type="Pfam" id="PF18131">
    <property type="entry name" value="KN17_SH3"/>
    <property type="match status" value="1"/>
</dbReference>
<dbReference type="InterPro" id="IPR041995">
    <property type="entry name" value="KOW_KIN17"/>
</dbReference>
<organism evidence="7 8">
    <name type="scientific">Bemisia tabaci</name>
    <name type="common">Sweetpotato whitefly</name>
    <name type="synonym">Aleurodes tabaci</name>
    <dbReference type="NCBI Taxonomy" id="7038"/>
    <lineage>
        <taxon>Eukaryota</taxon>
        <taxon>Metazoa</taxon>
        <taxon>Ecdysozoa</taxon>
        <taxon>Arthropoda</taxon>
        <taxon>Hexapoda</taxon>
        <taxon>Insecta</taxon>
        <taxon>Pterygota</taxon>
        <taxon>Neoptera</taxon>
        <taxon>Paraneoptera</taxon>
        <taxon>Hemiptera</taxon>
        <taxon>Sternorrhyncha</taxon>
        <taxon>Aleyrodoidea</taxon>
        <taxon>Aleyrodidae</taxon>
        <taxon>Aleyrodinae</taxon>
        <taxon>Bemisia</taxon>
    </lineage>
</organism>
<dbReference type="SUPFAM" id="SSF57667">
    <property type="entry name" value="beta-beta-alpha zinc fingers"/>
    <property type="match status" value="1"/>
</dbReference>
<dbReference type="CDD" id="cd13155">
    <property type="entry name" value="KOW_KIN17"/>
    <property type="match status" value="1"/>
</dbReference>
<reference evidence="7" key="1">
    <citation type="submission" date="2021-12" db="EMBL/GenBank/DDBJ databases">
        <authorList>
            <person name="King R."/>
        </authorList>
    </citation>
    <scope>NUCLEOTIDE SEQUENCE</scope>
</reference>
<dbReference type="InterPro" id="IPR014722">
    <property type="entry name" value="Rib_uL2_dom2"/>
</dbReference>
<name>A0A9P0AHP7_BEMTA</name>
<dbReference type="KEGG" id="btab:109038695"/>
<evidence type="ECO:0000313" key="7">
    <source>
        <dbReference type="EMBL" id="CAH0391458.1"/>
    </source>
</evidence>
<dbReference type="Gene3D" id="2.30.30.30">
    <property type="match status" value="1"/>
</dbReference>
<dbReference type="PANTHER" id="PTHR12805:SF0">
    <property type="entry name" value="DNA_RNA-BINDING PROTEIN KIN17"/>
    <property type="match status" value="1"/>
</dbReference>
<sequence>MGKHEVGTPKYIANKIKAKGLQKLRWYCQMCQKQCRDENGFKCHTSSESHQRQLLIFADNADKYIDEFSKEFSDGYLELLHRQFGTKRVHANKVYQDYIADRDHLHMNATQWESLTEFVKWLGREGKCVVDETEKGWFVSYIERDPETIELQNQLAKKTKMEKDDEEKMQEFFERQVKLGQQSSSSRRVSAPSELVRENADEKLTLKLVTKKTMEPPAPKRTLSALEKLELEEKERRKKARIEEKKAEERKREKEEEVKPIRKAQDNEDGWLSEDIVVKVVLKSLGEKYYGKKGYVTKVLDKYGALVKMIDTEVKLKLDQDHLETVIPNIGRQVKILKGPHKGSVAELVDINTNKFCVRLKVISGKSKGEILDRIPYENMSKLYTR</sequence>
<evidence type="ECO:0000256" key="4">
    <source>
        <dbReference type="ARBA" id="ARBA00022833"/>
    </source>
</evidence>
<evidence type="ECO:0000256" key="3">
    <source>
        <dbReference type="ARBA" id="ARBA00022771"/>
    </source>
</evidence>